<dbReference type="RefSeq" id="WP_078736122.1">
    <property type="nucleotide sequence ID" value="NZ_FUXE01000001.1"/>
</dbReference>
<feature type="region of interest" description="Disordered" evidence="1">
    <location>
        <begin position="36"/>
        <end position="55"/>
    </location>
</feature>
<dbReference type="OrthoDB" id="1013689at2"/>
<evidence type="ECO:0008006" key="4">
    <source>
        <dbReference type="Google" id="ProtNLM"/>
    </source>
</evidence>
<evidence type="ECO:0000313" key="3">
    <source>
        <dbReference type="Proteomes" id="UP000190121"/>
    </source>
</evidence>
<evidence type="ECO:0000256" key="1">
    <source>
        <dbReference type="SAM" id="MobiDB-lite"/>
    </source>
</evidence>
<gene>
    <name evidence="2" type="ORF">SAMN02745171_00159</name>
</gene>
<dbReference type="Proteomes" id="UP000190121">
    <property type="component" value="Unassembled WGS sequence"/>
</dbReference>
<keyword evidence="3" id="KW-1185">Reference proteome</keyword>
<dbReference type="STRING" id="29524.SAMN02745171_00159"/>
<name>A0A1T4KRC1_9PORP</name>
<sequence>MMLILVLLLFILFLLLLIGGRIFSALLGLFVPPFKANSSQKERKKSASSAPREKVDMEEVNLRRFDKDQGEYVDFEEERRE</sequence>
<dbReference type="AlphaFoldDB" id="A0A1T4KRC1"/>
<dbReference type="EMBL" id="FUXE01000001">
    <property type="protein sequence ID" value="SJZ44956.1"/>
    <property type="molecule type" value="Genomic_DNA"/>
</dbReference>
<proteinExistence type="predicted"/>
<accession>A0A1T4KRC1</accession>
<reference evidence="3" key="1">
    <citation type="submission" date="2017-02" db="EMBL/GenBank/DDBJ databases">
        <authorList>
            <person name="Varghese N."/>
            <person name="Submissions S."/>
        </authorList>
    </citation>
    <scope>NUCLEOTIDE SEQUENCE [LARGE SCALE GENOMIC DNA]</scope>
    <source>
        <strain evidence="3">ATCC 51356</strain>
    </source>
</reference>
<evidence type="ECO:0000313" key="2">
    <source>
        <dbReference type="EMBL" id="SJZ44956.1"/>
    </source>
</evidence>
<protein>
    <recommendedName>
        <fullName evidence="4">DUF4834 domain-containing protein</fullName>
    </recommendedName>
</protein>
<organism evidence="2 3">
    <name type="scientific">Porphyromonas circumdentaria</name>
    <dbReference type="NCBI Taxonomy" id="29524"/>
    <lineage>
        <taxon>Bacteria</taxon>
        <taxon>Pseudomonadati</taxon>
        <taxon>Bacteroidota</taxon>
        <taxon>Bacteroidia</taxon>
        <taxon>Bacteroidales</taxon>
        <taxon>Porphyromonadaceae</taxon>
        <taxon>Porphyromonas</taxon>
    </lineage>
</organism>